<dbReference type="KEGG" id="sgn:SGRA_4077"/>
<evidence type="ECO:0000313" key="2">
    <source>
        <dbReference type="Proteomes" id="UP000007519"/>
    </source>
</evidence>
<gene>
    <name evidence="1" type="ordered locus">SGRA_4077</name>
</gene>
<dbReference type="Proteomes" id="UP000007519">
    <property type="component" value="Chromosome"/>
</dbReference>
<accession>H6L7C0</accession>
<reference evidence="1 2" key="1">
    <citation type="journal article" date="2012" name="Stand. Genomic Sci.">
        <title>Complete genome sequencing and analysis of Saprospira grandis str. Lewin, a predatory marine bacterium.</title>
        <authorList>
            <person name="Saw J.H."/>
            <person name="Yuryev A."/>
            <person name="Kanbe M."/>
            <person name="Hou S."/>
            <person name="Young A.G."/>
            <person name="Aizawa S."/>
            <person name="Alam M."/>
        </authorList>
    </citation>
    <scope>NUCLEOTIDE SEQUENCE [LARGE SCALE GENOMIC DNA]</scope>
    <source>
        <strain evidence="1 2">Lewin</strain>
    </source>
</reference>
<sequence>MKKKVIVFILFFICLFGCAPSGSYIRFESFRNYGKFNEASLSSRRSVLFDGYYIFQTEDGSWYHYMFGQNGEFFLRGAYDVETADMMFDIAKFNIVFELENKTWRQGKYGCFSVRDSFVDIEYAFYVGTLRENWLYDLKGYFRPSKRQLIITSENDRSKQKITEMNRVCEFYEFPEEFKKELDSLYRATGGWTIPKDE</sequence>
<proteinExistence type="predicted"/>
<dbReference type="RefSeq" id="WP_015694374.1">
    <property type="nucleotide sequence ID" value="NC_016940.1"/>
</dbReference>
<dbReference type="EMBL" id="CP002831">
    <property type="protein sequence ID" value="AFC26792.1"/>
    <property type="molecule type" value="Genomic_DNA"/>
</dbReference>
<keyword evidence="2" id="KW-1185">Reference proteome</keyword>
<protein>
    <submittedName>
        <fullName evidence="1">Uncharacterized protein</fullName>
    </submittedName>
</protein>
<evidence type="ECO:0000313" key="1">
    <source>
        <dbReference type="EMBL" id="AFC26792.1"/>
    </source>
</evidence>
<dbReference type="STRING" id="984262.SGRA_4077"/>
<dbReference type="HOGENOM" id="CLU_1282470_0_0_10"/>
<dbReference type="AlphaFoldDB" id="H6L7C0"/>
<name>H6L7C0_SAPGL</name>
<organism evidence="1 2">
    <name type="scientific">Saprospira grandis (strain Lewin)</name>
    <dbReference type="NCBI Taxonomy" id="984262"/>
    <lineage>
        <taxon>Bacteria</taxon>
        <taxon>Pseudomonadati</taxon>
        <taxon>Bacteroidota</taxon>
        <taxon>Saprospiria</taxon>
        <taxon>Saprospirales</taxon>
        <taxon>Saprospiraceae</taxon>
        <taxon>Saprospira</taxon>
    </lineage>
</organism>